<dbReference type="AlphaFoldDB" id="A0A556MTW9"/>
<evidence type="ECO:0000259" key="1">
    <source>
        <dbReference type="Pfam" id="PF13084"/>
    </source>
</evidence>
<dbReference type="InterPro" id="IPR025079">
    <property type="entry name" value="DUF3943"/>
</dbReference>
<reference evidence="2 3" key="1">
    <citation type="submission" date="2019-07" db="EMBL/GenBank/DDBJ databases">
        <authorList>
            <person name="Huq M.A."/>
        </authorList>
    </citation>
    <scope>NUCLEOTIDE SEQUENCE [LARGE SCALE GENOMIC DNA]</scope>
    <source>
        <strain evidence="2 3">MAH-19</strain>
    </source>
</reference>
<accession>A0A556MTW9</accession>
<organism evidence="2 3">
    <name type="scientific">Mucilaginibacter corticis</name>
    <dbReference type="NCBI Taxonomy" id="2597670"/>
    <lineage>
        <taxon>Bacteria</taxon>
        <taxon>Pseudomonadati</taxon>
        <taxon>Bacteroidota</taxon>
        <taxon>Sphingobacteriia</taxon>
        <taxon>Sphingobacteriales</taxon>
        <taxon>Sphingobacteriaceae</taxon>
        <taxon>Mucilaginibacter</taxon>
    </lineage>
</organism>
<evidence type="ECO:0000313" key="3">
    <source>
        <dbReference type="Proteomes" id="UP000318733"/>
    </source>
</evidence>
<dbReference type="RefSeq" id="WP_144246824.1">
    <property type="nucleotide sequence ID" value="NZ_VLPK01000001.1"/>
</dbReference>
<protein>
    <submittedName>
        <fullName evidence="2">DUF3943 domain-containing protein</fullName>
    </submittedName>
</protein>
<evidence type="ECO:0000313" key="2">
    <source>
        <dbReference type="EMBL" id="TSJ43259.1"/>
    </source>
</evidence>
<comment type="caution">
    <text evidence="2">The sequence shown here is derived from an EMBL/GenBank/DDBJ whole genome shotgun (WGS) entry which is preliminary data.</text>
</comment>
<name>A0A556MTW9_9SPHI</name>
<dbReference type="OrthoDB" id="9808630at2"/>
<dbReference type="EMBL" id="VLPK01000001">
    <property type="protein sequence ID" value="TSJ43259.1"/>
    <property type="molecule type" value="Genomic_DNA"/>
</dbReference>
<feature type="domain" description="DUF3943" evidence="1">
    <location>
        <begin position="100"/>
        <end position="205"/>
    </location>
</feature>
<dbReference type="Pfam" id="PF13084">
    <property type="entry name" value="DUF3943"/>
    <property type="match status" value="1"/>
</dbReference>
<keyword evidence="3" id="KW-1185">Reference proteome</keyword>
<proteinExistence type="predicted"/>
<sequence length="471" mass="53049">MTLHTPKKSLLIPNLIFVFLVTYSFVSSAQTQIRIIEKTVKDSSRVILPDTSLTKKRFGHAALQFGLAEIMPQLLDQFVTKKDYAQISFKTVGHNLNPGSWQFDNDPLQTNQFGHPYHGSYFFNSFRTNGYNFWQSATASFAGSYIWETYAENQPPAPNDFINTGFGGAVLGEMTYRLSNRIINNQLVGFKRQVNEVFGALVDPMNGLSRILDGKWGKLAPNTSLRDSTKIMAEFNGGIRNIQLNNQWHSGWYGHVKIYYGDPYEDYQTPFSNILINTEIGKDDSTKVNVISVYGSLAGWEIQSTEKVEHLAVLSANYDYIRNVAFFYSGQSVRINLLSEYDISKKCIINTTFGMGPIILGAAPDKYITPNGRDYDYTMGLGINGSAAINLAGKVFFNLNYRGGWLSTINGNASHYFLHTVSGELSYMFVKGLSICGEPGYYSLSGRYRHYPDIFKNYPYFKGSLKYSVNL</sequence>
<gene>
    <name evidence="2" type="ORF">FO440_03435</name>
</gene>
<dbReference type="Proteomes" id="UP000318733">
    <property type="component" value="Unassembled WGS sequence"/>
</dbReference>